<evidence type="ECO:0000256" key="5">
    <source>
        <dbReference type="ARBA" id="ARBA00053028"/>
    </source>
</evidence>
<dbReference type="Pfam" id="PF00494">
    <property type="entry name" value="SQS_PSY"/>
    <property type="match status" value="1"/>
</dbReference>
<evidence type="ECO:0000256" key="3">
    <source>
        <dbReference type="ARBA" id="ARBA00022679"/>
    </source>
</evidence>
<dbReference type="AlphaFoldDB" id="A0A1I5LBW7"/>
<dbReference type="OrthoDB" id="9807580at2"/>
<keyword evidence="3" id="KW-0808">Transferase</keyword>
<dbReference type="GO" id="GO:0004311">
    <property type="term" value="F:geranylgeranyl diphosphate synthase activity"/>
    <property type="evidence" value="ECO:0007669"/>
    <property type="project" value="InterPro"/>
</dbReference>
<accession>A0A1I5LBW7</accession>
<dbReference type="InterPro" id="IPR044843">
    <property type="entry name" value="Trans_IPPS_bact-type"/>
</dbReference>
<evidence type="ECO:0000256" key="4">
    <source>
        <dbReference type="ARBA" id="ARBA00022746"/>
    </source>
</evidence>
<dbReference type="InterPro" id="IPR002060">
    <property type="entry name" value="Squ/phyt_synthse"/>
</dbReference>
<dbReference type="InterPro" id="IPR008949">
    <property type="entry name" value="Isoprenoid_synthase_dom_sf"/>
</dbReference>
<dbReference type="PANTHER" id="PTHR31480">
    <property type="entry name" value="BIFUNCTIONAL LYCOPENE CYCLASE/PHYTOENE SYNTHASE"/>
    <property type="match status" value="1"/>
</dbReference>
<dbReference type="Proteomes" id="UP000199356">
    <property type="component" value="Unassembled WGS sequence"/>
</dbReference>
<dbReference type="InterPro" id="IPR033904">
    <property type="entry name" value="Trans_IPPS_HH"/>
</dbReference>
<dbReference type="SFLD" id="SFLDG01018">
    <property type="entry name" value="Squalene/Phytoene_Synthase_Lik"/>
    <property type="match status" value="1"/>
</dbReference>
<evidence type="ECO:0000256" key="2">
    <source>
        <dbReference type="ARBA" id="ARBA00006251"/>
    </source>
</evidence>
<organism evidence="6 7">
    <name type="scientific">Tranquillimonas alkanivorans</name>
    <dbReference type="NCBI Taxonomy" id="441119"/>
    <lineage>
        <taxon>Bacteria</taxon>
        <taxon>Pseudomonadati</taxon>
        <taxon>Pseudomonadota</taxon>
        <taxon>Alphaproteobacteria</taxon>
        <taxon>Rhodobacterales</taxon>
        <taxon>Roseobacteraceae</taxon>
        <taxon>Tranquillimonas</taxon>
    </lineage>
</organism>
<proteinExistence type="inferred from homology"/>
<evidence type="ECO:0000313" key="6">
    <source>
        <dbReference type="EMBL" id="SFO94715.1"/>
    </source>
</evidence>
<dbReference type="NCBIfam" id="NF045921">
    <property type="entry name" value="PhytnSynCrtBRhod"/>
    <property type="match status" value="1"/>
</dbReference>
<dbReference type="PROSITE" id="PS01045">
    <property type="entry name" value="SQUALEN_PHYTOEN_SYN_2"/>
    <property type="match status" value="1"/>
</dbReference>
<comment type="cofactor">
    <cofactor evidence="5">
        <name>ATP</name>
        <dbReference type="ChEBI" id="CHEBI:30616"/>
    </cofactor>
</comment>
<keyword evidence="7" id="KW-1185">Reference proteome</keyword>
<dbReference type="PROSITE" id="PS01044">
    <property type="entry name" value="SQUALEN_PHYTOEN_SYN_1"/>
    <property type="match status" value="1"/>
</dbReference>
<dbReference type="RefSeq" id="WP_093417359.1">
    <property type="nucleotide sequence ID" value="NZ_FOXA01000001.1"/>
</dbReference>
<dbReference type="SFLD" id="SFLDS00005">
    <property type="entry name" value="Isoprenoid_Synthase_Type_I"/>
    <property type="match status" value="1"/>
</dbReference>
<dbReference type="SFLD" id="SFLDG01212">
    <property type="entry name" value="Phytoene_synthase_like"/>
    <property type="match status" value="1"/>
</dbReference>
<dbReference type="InterPro" id="IPR019845">
    <property type="entry name" value="Squalene/phytoene_synthase_CS"/>
</dbReference>
<dbReference type="EMBL" id="FOXA01000001">
    <property type="protein sequence ID" value="SFO94715.1"/>
    <property type="molecule type" value="Genomic_DNA"/>
</dbReference>
<evidence type="ECO:0000313" key="7">
    <source>
        <dbReference type="Proteomes" id="UP000199356"/>
    </source>
</evidence>
<comment type="pathway">
    <text evidence="1">Carotenoid biosynthesis; phytoene biosynthesis.</text>
</comment>
<protein>
    <submittedName>
        <fullName evidence="6">Phytoene synthase</fullName>
    </submittedName>
</protein>
<dbReference type="SUPFAM" id="SSF48576">
    <property type="entry name" value="Terpenoid synthases"/>
    <property type="match status" value="1"/>
</dbReference>
<dbReference type="FunFam" id="1.10.600.10:FF:000020">
    <property type="entry name" value="Phytoene synthase"/>
    <property type="match status" value="1"/>
</dbReference>
<dbReference type="GO" id="GO:0051996">
    <property type="term" value="F:squalene synthase [NAD(P)H] activity"/>
    <property type="evidence" value="ECO:0007669"/>
    <property type="project" value="InterPro"/>
</dbReference>
<evidence type="ECO:0000256" key="1">
    <source>
        <dbReference type="ARBA" id="ARBA00004684"/>
    </source>
</evidence>
<name>A0A1I5LBW7_9RHOB</name>
<dbReference type="STRING" id="441119.SAMN04488047_101574"/>
<dbReference type="Gene3D" id="1.10.600.10">
    <property type="entry name" value="Farnesyl Diphosphate Synthase"/>
    <property type="match status" value="1"/>
</dbReference>
<gene>
    <name evidence="6" type="ORF">SAMN04488047_101574</name>
</gene>
<keyword evidence="4" id="KW-0125">Carotenoid biosynthesis</keyword>
<dbReference type="GO" id="GO:0016117">
    <property type="term" value="P:carotenoid biosynthetic process"/>
    <property type="evidence" value="ECO:0007669"/>
    <property type="project" value="UniProtKB-KW"/>
</dbReference>
<sequence length="349" mass="38240">MIDPHDLEHCRSAIRHGSLSFHAASRLMPTRLRDPALALYAFCRLADDAVDLHDHKRAAVRRLRERLDAAYRGVPRDAPADRAFAAVVEDYDMPRALPEALLDGLAWDAERRRYATLSDLRAYSARVAGAVGAMMCVLMGMRDAHALARACDLGVAMQLTNIARDVGEDARARRLYLPTDWMEAARLDAESFFAEPLPLDPVREMTRRLLHEADRLYARAEAGIAALPMAVRPGIFAARHIYAGIGLAVRRNGYDSVSWRGRTSRRQKAGCLGLSGLRALASAGMPRSAVLYAPPLDETAFLVEAAARPGPARHAWGEGRAGSLVSVFAQLEARDRDRRALARDAAGAS</sequence>
<comment type="similarity">
    <text evidence="2">Belongs to the phytoene/squalene synthase family.</text>
</comment>
<reference evidence="6 7" key="1">
    <citation type="submission" date="2016-10" db="EMBL/GenBank/DDBJ databases">
        <authorList>
            <person name="de Groot N.N."/>
        </authorList>
    </citation>
    <scope>NUCLEOTIDE SEQUENCE [LARGE SCALE GENOMIC DNA]</scope>
    <source>
        <strain evidence="6 7">DSM 19547</strain>
    </source>
</reference>
<dbReference type="CDD" id="cd00683">
    <property type="entry name" value="Trans_IPPS_HH"/>
    <property type="match status" value="1"/>
</dbReference>